<proteinExistence type="predicted"/>
<evidence type="ECO:0000313" key="2">
    <source>
        <dbReference type="Proteomes" id="UP001497516"/>
    </source>
</evidence>
<dbReference type="EMBL" id="OZ034817">
    <property type="protein sequence ID" value="CAL1380914.1"/>
    <property type="molecule type" value="Genomic_DNA"/>
</dbReference>
<dbReference type="AlphaFoldDB" id="A0AAV2E4W7"/>
<dbReference type="Proteomes" id="UP001497516">
    <property type="component" value="Chromosome 4"/>
</dbReference>
<gene>
    <name evidence="1" type="ORF">LTRI10_LOCUS22330</name>
</gene>
<organism evidence="1 2">
    <name type="scientific">Linum trigynum</name>
    <dbReference type="NCBI Taxonomy" id="586398"/>
    <lineage>
        <taxon>Eukaryota</taxon>
        <taxon>Viridiplantae</taxon>
        <taxon>Streptophyta</taxon>
        <taxon>Embryophyta</taxon>
        <taxon>Tracheophyta</taxon>
        <taxon>Spermatophyta</taxon>
        <taxon>Magnoliopsida</taxon>
        <taxon>eudicotyledons</taxon>
        <taxon>Gunneridae</taxon>
        <taxon>Pentapetalae</taxon>
        <taxon>rosids</taxon>
        <taxon>fabids</taxon>
        <taxon>Malpighiales</taxon>
        <taxon>Linaceae</taxon>
        <taxon>Linum</taxon>
    </lineage>
</organism>
<keyword evidence="2" id="KW-1185">Reference proteome</keyword>
<protein>
    <submittedName>
        <fullName evidence="1">Uncharacterized protein</fullName>
    </submittedName>
</protein>
<evidence type="ECO:0000313" key="1">
    <source>
        <dbReference type="EMBL" id="CAL1380914.1"/>
    </source>
</evidence>
<name>A0AAV2E4W7_9ROSI</name>
<accession>A0AAV2E4W7</accession>
<reference evidence="1 2" key="1">
    <citation type="submission" date="2024-04" db="EMBL/GenBank/DDBJ databases">
        <authorList>
            <person name="Fracassetti M."/>
        </authorList>
    </citation>
    <scope>NUCLEOTIDE SEQUENCE [LARGE SCALE GENOMIC DNA]</scope>
</reference>
<sequence>MDGDEKEPLLVVIITPSSQFSVRNSFTRHEGAGTCRIPLTGHEDAGKLTPASGSSQVEDVFDGLPPLASSKLRCDDDGRRDSPRKIVKRDFLLRDDHVLIGWERTSLCFGFCGIVSPCIPSAHRTPAPTRSPNPMMIPHNRISSFKTLKQGGQDSFFYLIPPLKITPLLHTKHHESLRVIERNSSLSSQKLQSGLWPPSLPCPDFALHPRAKSAVDFAPNRASYPILDTH</sequence>